<reference evidence="2" key="1">
    <citation type="submission" date="2018-06" db="EMBL/GenBank/DDBJ databases">
        <authorList>
            <person name="Zhirakovskaya E."/>
        </authorList>
    </citation>
    <scope>NUCLEOTIDE SEQUENCE</scope>
</reference>
<evidence type="ECO:0000256" key="1">
    <source>
        <dbReference type="SAM" id="MobiDB-lite"/>
    </source>
</evidence>
<proteinExistence type="predicted"/>
<feature type="region of interest" description="Disordered" evidence="1">
    <location>
        <begin position="292"/>
        <end position="327"/>
    </location>
</feature>
<feature type="region of interest" description="Disordered" evidence="1">
    <location>
        <begin position="60"/>
        <end position="79"/>
    </location>
</feature>
<accession>A0A3B0RJ62</accession>
<dbReference type="AlphaFoldDB" id="A0A3B0RJ62"/>
<sequence length="327" mass="33328">MRSLHLTVGLILTSGFGLVSGAAIADNSDFCLTGTVGGPVDSISCASKWISADGSRLGPVADPRYTPKTPHIPTTSVWSGGTSGTHYSGSGNAAPVWQAPVRSHSSSVQTYSSGGARHTGSYVRAAPTITQQQPAYIGNGQVLVTRGAGHHTLYNTGSRAHESTSYLRAQPVYTQAPAPVVSTAKHHQPQVQTRHDVHNNSCRPGCFTYDAHGQSRSVSCPVATTVTRQTFSHAPAVSVVQQYATVSNSSFYNGLNGGVGYGSEVYYGGGGGGFFSAGGSSSVFGRSPLLRARTNTGGKGKGGHMGKGKGGGHMGKGGGGHGGGGGH</sequence>
<protein>
    <submittedName>
        <fullName evidence="2">Uncharacterized protein</fullName>
    </submittedName>
</protein>
<evidence type="ECO:0000313" key="2">
    <source>
        <dbReference type="EMBL" id="VAV91641.1"/>
    </source>
</evidence>
<gene>
    <name evidence="2" type="ORF">MNBD_ALPHA06-1175</name>
</gene>
<dbReference type="EMBL" id="UOEE01000129">
    <property type="protein sequence ID" value="VAV91641.1"/>
    <property type="molecule type" value="Genomic_DNA"/>
</dbReference>
<name>A0A3B0RJ62_9ZZZZ</name>
<organism evidence="2">
    <name type="scientific">hydrothermal vent metagenome</name>
    <dbReference type="NCBI Taxonomy" id="652676"/>
    <lineage>
        <taxon>unclassified sequences</taxon>
        <taxon>metagenomes</taxon>
        <taxon>ecological metagenomes</taxon>
    </lineage>
</organism>
<feature type="compositionally biased region" description="Gly residues" evidence="1">
    <location>
        <begin position="308"/>
        <end position="327"/>
    </location>
</feature>